<organism evidence="15 16">
    <name type="scientific">Lasiodiplodia theobromae</name>
    <dbReference type="NCBI Taxonomy" id="45133"/>
    <lineage>
        <taxon>Eukaryota</taxon>
        <taxon>Fungi</taxon>
        <taxon>Dikarya</taxon>
        <taxon>Ascomycota</taxon>
        <taxon>Pezizomycotina</taxon>
        <taxon>Dothideomycetes</taxon>
        <taxon>Dothideomycetes incertae sedis</taxon>
        <taxon>Botryosphaeriales</taxon>
        <taxon>Botryosphaeriaceae</taxon>
        <taxon>Lasiodiplodia</taxon>
    </lineage>
</organism>
<evidence type="ECO:0000256" key="5">
    <source>
        <dbReference type="ARBA" id="ARBA00022729"/>
    </source>
</evidence>
<dbReference type="InterPro" id="IPR006626">
    <property type="entry name" value="PbH1"/>
</dbReference>
<reference evidence="15 16" key="1">
    <citation type="journal article" date="2019" name="Sci. Rep.">
        <title>A multi-omics analysis of the grapevine pathogen Lasiodiplodia theobromae reveals that temperature affects the expression of virulence- and pathogenicity-related genes.</title>
        <authorList>
            <person name="Felix C."/>
            <person name="Meneses R."/>
            <person name="Goncalves M.F.M."/>
            <person name="Tilleman L."/>
            <person name="Duarte A.S."/>
            <person name="Jorrin-Novo J.V."/>
            <person name="Van de Peer Y."/>
            <person name="Deforce D."/>
            <person name="Van Nieuwerburgh F."/>
            <person name="Esteves A.C."/>
            <person name="Alves A."/>
        </authorList>
    </citation>
    <scope>NUCLEOTIDE SEQUENCE [LARGE SCALE GENOMIC DNA]</scope>
    <source>
        <strain evidence="15 16">LA-SOL3</strain>
    </source>
</reference>
<dbReference type="GO" id="GO:0004650">
    <property type="term" value="F:polygalacturonase activity"/>
    <property type="evidence" value="ECO:0007669"/>
    <property type="project" value="UniProtKB-EC"/>
</dbReference>
<sequence>MVKVSSLVAASIGIAYTAAAPADLVERAGCTFTDAASAISGKTGCTTITLNGIAVPAGTTLDLTGLQAGTSVIFQGTTTFGHKQWEGPLISISGTNIKVSGASGHVIDGNGAAWWDGEGSNSKTNIKPKFFYAHNLKGTSSIKGLHVKNTPVQGFSIDGSSGLTLDSITIDNSAGASLGHNTDGFDIGDSSDITISNSHVTNQDDCLAVNSGTNIKFIGNTCIGGHGISIGSVGGRSNNVVNGVTVQNCNIQDSENGVRIKTVSGATGSVTQVTYDGIVLSNIAKYGLVIQQDYENGKPTGTPTAGVPITHLTLHNITGTVESTGFNKYILCASGACSSWTTSLINIHGGKTSTACTGIPSGSGITC</sequence>
<dbReference type="SMART" id="SM00710">
    <property type="entry name" value="PbH1"/>
    <property type="match status" value="5"/>
</dbReference>
<dbReference type="InterPro" id="IPR050434">
    <property type="entry name" value="Glycosyl_hydrlase_28"/>
</dbReference>
<dbReference type="FunFam" id="2.160.20.10:FF:000002">
    <property type="entry name" value="Endopolygalacturonase D"/>
    <property type="match status" value="1"/>
</dbReference>
<evidence type="ECO:0000313" key="16">
    <source>
        <dbReference type="Proteomes" id="UP000325902"/>
    </source>
</evidence>
<comment type="subcellular location">
    <subcellularLocation>
        <location evidence="1">Secreted</location>
    </subcellularLocation>
</comment>
<dbReference type="GO" id="GO:0045490">
    <property type="term" value="P:pectin catabolic process"/>
    <property type="evidence" value="ECO:0007669"/>
    <property type="project" value="TreeGrafter"/>
</dbReference>
<evidence type="ECO:0000256" key="8">
    <source>
        <dbReference type="ARBA" id="ARBA00023157"/>
    </source>
</evidence>
<dbReference type="InterPro" id="IPR000743">
    <property type="entry name" value="Glyco_hydro_28"/>
</dbReference>
<evidence type="ECO:0000256" key="2">
    <source>
        <dbReference type="ARBA" id="ARBA00008834"/>
    </source>
</evidence>
<dbReference type="EMBL" id="VCHE01000029">
    <property type="protein sequence ID" value="KAB2575894.1"/>
    <property type="molecule type" value="Genomic_DNA"/>
</dbReference>
<evidence type="ECO:0000256" key="7">
    <source>
        <dbReference type="ARBA" id="ARBA00022801"/>
    </source>
</evidence>
<name>A0A5N5DG02_9PEZI</name>
<dbReference type="Gene3D" id="2.160.20.10">
    <property type="entry name" value="Single-stranded right-handed beta-helix, Pectin lyase-like"/>
    <property type="match status" value="1"/>
</dbReference>
<keyword evidence="8" id="KW-1015">Disulfide bond</keyword>
<dbReference type="PROSITE" id="PS00502">
    <property type="entry name" value="POLYGALACTURONASE"/>
    <property type="match status" value="1"/>
</dbReference>
<keyword evidence="9 13" id="KW-0326">Glycosidase</keyword>
<evidence type="ECO:0000256" key="10">
    <source>
        <dbReference type="ARBA" id="ARBA00023316"/>
    </source>
</evidence>
<dbReference type="OrthoDB" id="1546079at2759"/>
<feature type="chain" id="PRO_5024924385" description="endo-polygalacturonase" evidence="14">
    <location>
        <begin position="20"/>
        <end position="367"/>
    </location>
</feature>
<keyword evidence="16" id="KW-1185">Reference proteome</keyword>
<comment type="caution">
    <text evidence="15">The sequence shown here is derived from an EMBL/GenBank/DDBJ whole genome shotgun (WGS) entry which is preliminary data.</text>
</comment>
<evidence type="ECO:0000256" key="3">
    <source>
        <dbReference type="ARBA" id="ARBA00012736"/>
    </source>
</evidence>
<keyword evidence="7 13" id="KW-0378">Hydrolase</keyword>
<dbReference type="SUPFAM" id="SSF51126">
    <property type="entry name" value="Pectin lyase-like"/>
    <property type="match status" value="1"/>
</dbReference>
<evidence type="ECO:0000313" key="15">
    <source>
        <dbReference type="EMBL" id="KAB2575894.1"/>
    </source>
</evidence>
<keyword evidence="6" id="KW-0677">Repeat</keyword>
<gene>
    <name evidence="15" type="primary">PGN1_1</name>
    <name evidence="15" type="ORF">DBV05_g5496</name>
</gene>
<keyword evidence="4" id="KW-0964">Secreted</keyword>
<comment type="similarity">
    <text evidence="2 13">Belongs to the glycosyl hydrolase 28 family.</text>
</comment>
<evidence type="ECO:0000256" key="12">
    <source>
        <dbReference type="PROSITE-ProRule" id="PRU10052"/>
    </source>
</evidence>
<evidence type="ECO:0000256" key="4">
    <source>
        <dbReference type="ARBA" id="ARBA00022525"/>
    </source>
</evidence>
<comment type="catalytic activity">
    <reaction evidence="11">
        <text>(1,4-alpha-D-galacturonosyl)n+m + H2O = (1,4-alpha-D-galacturonosyl)n + (1,4-alpha-D-galacturonosyl)m.</text>
        <dbReference type="EC" id="3.2.1.15"/>
    </reaction>
</comment>
<protein>
    <recommendedName>
        <fullName evidence="3">endo-polygalacturonase</fullName>
        <ecNumber evidence="3">3.2.1.15</ecNumber>
    </recommendedName>
</protein>
<evidence type="ECO:0000256" key="9">
    <source>
        <dbReference type="ARBA" id="ARBA00023295"/>
    </source>
</evidence>
<dbReference type="PANTHER" id="PTHR31884:SF1">
    <property type="entry name" value="POLYGALACTURONASE"/>
    <property type="match status" value="1"/>
</dbReference>
<keyword evidence="5 14" id="KW-0732">Signal</keyword>
<dbReference type="Pfam" id="PF00295">
    <property type="entry name" value="Glyco_hydro_28"/>
    <property type="match status" value="1"/>
</dbReference>
<dbReference type="Proteomes" id="UP000325902">
    <property type="component" value="Unassembled WGS sequence"/>
</dbReference>
<evidence type="ECO:0000256" key="1">
    <source>
        <dbReference type="ARBA" id="ARBA00004613"/>
    </source>
</evidence>
<keyword evidence="10" id="KW-0961">Cell wall biogenesis/degradation</keyword>
<evidence type="ECO:0000256" key="6">
    <source>
        <dbReference type="ARBA" id="ARBA00022737"/>
    </source>
</evidence>
<dbReference type="InterPro" id="IPR011050">
    <property type="entry name" value="Pectin_lyase_fold/virulence"/>
</dbReference>
<dbReference type="GO" id="GO:0071555">
    <property type="term" value="P:cell wall organization"/>
    <property type="evidence" value="ECO:0007669"/>
    <property type="project" value="UniProtKB-KW"/>
</dbReference>
<feature type="signal peptide" evidence="14">
    <location>
        <begin position="1"/>
        <end position="19"/>
    </location>
</feature>
<accession>A0A5N5DG02</accession>
<dbReference type="PANTHER" id="PTHR31884">
    <property type="entry name" value="POLYGALACTURONASE"/>
    <property type="match status" value="1"/>
</dbReference>
<evidence type="ECO:0000256" key="14">
    <source>
        <dbReference type="SAM" id="SignalP"/>
    </source>
</evidence>
<dbReference type="AlphaFoldDB" id="A0A5N5DG02"/>
<feature type="active site" evidence="12">
    <location>
        <position position="226"/>
    </location>
</feature>
<evidence type="ECO:0000256" key="13">
    <source>
        <dbReference type="RuleBase" id="RU361169"/>
    </source>
</evidence>
<dbReference type="EC" id="3.2.1.15" evidence="3"/>
<evidence type="ECO:0000256" key="11">
    <source>
        <dbReference type="ARBA" id="ARBA00034074"/>
    </source>
</evidence>
<proteinExistence type="inferred from homology"/>
<dbReference type="InterPro" id="IPR012334">
    <property type="entry name" value="Pectin_lyas_fold"/>
</dbReference>
<dbReference type="GO" id="GO:0005576">
    <property type="term" value="C:extracellular region"/>
    <property type="evidence" value="ECO:0007669"/>
    <property type="project" value="UniProtKB-SubCell"/>
</dbReference>